<reference evidence="3 4" key="1">
    <citation type="journal article" date="2024" name="Plant J.">
        <title>Genome sequences and population genomics reveal climatic adaptation and genomic divergence between two closely related sweetgum species.</title>
        <authorList>
            <person name="Xu W.Q."/>
            <person name="Ren C.Q."/>
            <person name="Zhang X.Y."/>
            <person name="Comes H.P."/>
            <person name="Liu X.H."/>
            <person name="Li Y.G."/>
            <person name="Kettle C.J."/>
            <person name="Jalonen R."/>
            <person name="Gaisberger H."/>
            <person name="Ma Y.Z."/>
            <person name="Qiu Y.X."/>
        </authorList>
    </citation>
    <scope>NUCLEOTIDE SEQUENCE [LARGE SCALE GENOMIC DNA]</scope>
    <source>
        <strain evidence="3">Hangzhou</strain>
    </source>
</reference>
<sequence>MGLPQVSSRETSENVSVSLSTYLRSPPRFGGVSTCDLDGMHGVSSSKIPGDSLCSSLEDFERKTSLELSNVSDDSFDCKGAMDVSSNVNDLRIGSVDKVGWFTPKYRRNVRSPISRIVGFESGGMNSIKNEFSGVLTDHGHSSAVVDVAANETESSGSLVRKRLLSPLSGMHFPDQFNGDPLEIGCSNFQIRPPADKSSVPVTQDCKKANIGSRNHFTTPIWSISTCSEGNNVVSDNRRTSSIFFTDGPLLENQEPLPRNTCITSPGLDHFRESSKVRLQTGAISISPKRVISPPRSLSPLGPKFSERIKTVGGFRNVRKGTEDDCLTLKNMVKSLDGTVSGIIFPSEEEEEYRMPSKSFEDSNLLQKGFRPSSLESTSGLSWPFCQNSVPTPRCMKFVKGLSGLPVRRSLVGSFEESLLSGRFSSGKASQRIDGFLAVLSITGGNFSPRAQKLPFAVSSVDGDSYLLYYASIDIAGNLTSNKGTSQKTKRGLSHNDSQTAKSRLRIPMKGRVQLVLSNPERTPLHTFFCNYDLSDMPAGTKVSWNENCIIFSILHVRLSV</sequence>
<organism evidence="3 4">
    <name type="scientific">Liquidambar formosana</name>
    <name type="common">Formosan gum</name>
    <dbReference type="NCBI Taxonomy" id="63359"/>
    <lineage>
        <taxon>Eukaryota</taxon>
        <taxon>Viridiplantae</taxon>
        <taxon>Streptophyta</taxon>
        <taxon>Embryophyta</taxon>
        <taxon>Tracheophyta</taxon>
        <taxon>Spermatophyta</taxon>
        <taxon>Magnoliopsida</taxon>
        <taxon>eudicotyledons</taxon>
        <taxon>Gunneridae</taxon>
        <taxon>Pentapetalae</taxon>
        <taxon>Saxifragales</taxon>
        <taxon>Altingiaceae</taxon>
        <taxon>Liquidambar</taxon>
    </lineage>
</organism>
<gene>
    <name evidence="3" type="ORF">L1049_002317</name>
</gene>
<dbReference type="AlphaFoldDB" id="A0AAP0R7B7"/>
<evidence type="ECO:0000259" key="2">
    <source>
        <dbReference type="SMART" id="SM01177"/>
    </source>
</evidence>
<protein>
    <recommendedName>
        <fullName evidence="2">Atos-like conserved domain-containing protein</fullName>
    </recommendedName>
</protein>
<evidence type="ECO:0000313" key="3">
    <source>
        <dbReference type="EMBL" id="KAK9271950.1"/>
    </source>
</evidence>
<dbReference type="EMBL" id="JBBPBK010000013">
    <property type="protein sequence ID" value="KAK9271950.1"/>
    <property type="molecule type" value="Genomic_DNA"/>
</dbReference>
<dbReference type="Pfam" id="PF13915">
    <property type="entry name" value="DUF4210"/>
    <property type="match status" value="1"/>
</dbReference>
<comment type="caution">
    <text evidence="3">The sequence shown here is derived from an EMBL/GenBank/DDBJ whole genome shotgun (WGS) entry which is preliminary data.</text>
</comment>
<proteinExistence type="predicted"/>
<dbReference type="Proteomes" id="UP001415857">
    <property type="component" value="Unassembled WGS sequence"/>
</dbReference>
<dbReference type="InterPro" id="IPR025261">
    <property type="entry name" value="Atos-like_cons_dom"/>
</dbReference>
<dbReference type="SMART" id="SM01177">
    <property type="entry name" value="DUF4210"/>
    <property type="match status" value="1"/>
</dbReference>
<accession>A0AAP0R7B7</accession>
<dbReference type="PANTHER" id="PTHR13199:SF23">
    <property type="entry name" value="MEIOSIS CHROMOSOME SEGREGATION FAMILY PROTEIN"/>
    <property type="match status" value="1"/>
</dbReference>
<evidence type="ECO:0000256" key="1">
    <source>
        <dbReference type="SAM" id="MobiDB-lite"/>
    </source>
</evidence>
<feature type="domain" description="Atos-like conserved" evidence="2">
    <location>
        <begin position="411"/>
        <end position="470"/>
    </location>
</feature>
<dbReference type="PANTHER" id="PTHR13199">
    <property type="entry name" value="GH03947P"/>
    <property type="match status" value="1"/>
</dbReference>
<dbReference type="InterPro" id="IPR051506">
    <property type="entry name" value="ATOS_Transcription_Regulators"/>
</dbReference>
<name>A0AAP0R7B7_LIQFO</name>
<feature type="region of interest" description="Disordered" evidence="1">
    <location>
        <begin position="481"/>
        <end position="501"/>
    </location>
</feature>
<evidence type="ECO:0000313" key="4">
    <source>
        <dbReference type="Proteomes" id="UP001415857"/>
    </source>
</evidence>
<keyword evidence="4" id="KW-1185">Reference proteome</keyword>